<keyword evidence="4" id="KW-0732">Signal</keyword>
<dbReference type="Proteomes" id="UP000287243">
    <property type="component" value="Chromosome"/>
</dbReference>
<feature type="signal peptide" evidence="4">
    <location>
        <begin position="1"/>
        <end position="23"/>
    </location>
</feature>
<protein>
    <submittedName>
        <fullName evidence="5">TPR Domain containing protein</fullName>
    </submittedName>
</protein>
<dbReference type="Pfam" id="PF00515">
    <property type="entry name" value="TPR_1"/>
    <property type="match status" value="1"/>
</dbReference>
<dbReference type="GO" id="GO:0060090">
    <property type="term" value="F:molecular adaptor activity"/>
    <property type="evidence" value="ECO:0007669"/>
    <property type="project" value="TreeGrafter"/>
</dbReference>
<dbReference type="GO" id="GO:0006620">
    <property type="term" value="P:post-translational protein targeting to endoplasmic reticulum membrane"/>
    <property type="evidence" value="ECO:0007669"/>
    <property type="project" value="TreeGrafter"/>
</dbReference>
<dbReference type="AlphaFoldDB" id="A0A410P3I5"/>
<keyword evidence="6" id="KW-1185">Reference proteome</keyword>
<evidence type="ECO:0000256" key="4">
    <source>
        <dbReference type="SAM" id="SignalP"/>
    </source>
</evidence>
<dbReference type="Pfam" id="PF13424">
    <property type="entry name" value="TPR_12"/>
    <property type="match status" value="1"/>
</dbReference>
<feature type="repeat" description="TPR" evidence="3">
    <location>
        <begin position="67"/>
        <end position="100"/>
    </location>
</feature>
<dbReference type="PROSITE" id="PS50293">
    <property type="entry name" value="TPR_REGION"/>
    <property type="match status" value="1"/>
</dbReference>
<evidence type="ECO:0000256" key="3">
    <source>
        <dbReference type="PROSITE-ProRule" id="PRU00339"/>
    </source>
</evidence>
<feature type="chain" id="PRO_5019052747" evidence="4">
    <location>
        <begin position="24"/>
        <end position="186"/>
    </location>
</feature>
<dbReference type="SUPFAM" id="SSF48452">
    <property type="entry name" value="TPR-like"/>
    <property type="match status" value="1"/>
</dbReference>
<evidence type="ECO:0000313" key="5">
    <source>
        <dbReference type="EMBL" id="QAT16662.1"/>
    </source>
</evidence>
<keyword evidence="1" id="KW-0677">Repeat</keyword>
<dbReference type="InterPro" id="IPR047150">
    <property type="entry name" value="SGT"/>
</dbReference>
<dbReference type="InterPro" id="IPR019734">
    <property type="entry name" value="TPR_rpt"/>
</dbReference>
<evidence type="ECO:0000256" key="1">
    <source>
        <dbReference type="ARBA" id="ARBA00022737"/>
    </source>
</evidence>
<feature type="repeat" description="TPR" evidence="3">
    <location>
        <begin position="102"/>
        <end position="135"/>
    </location>
</feature>
<dbReference type="KEGG" id="vai:BU251_02415"/>
<proteinExistence type="predicted"/>
<gene>
    <name evidence="5" type="ORF">BU251_02415</name>
</gene>
<dbReference type="SMART" id="SM00028">
    <property type="entry name" value="TPR"/>
    <property type="match status" value="4"/>
</dbReference>
<dbReference type="PANTHER" id="PTHR45831">
    <property type="entry name" value="LD24721P"/>
    <property type="match status" value="1"/>
</dbReference>
<name>A0A410P3I5_VELA1</name>
<dbReference type="RefSeq" id="WP_128699300.1">
    <property type="nucleotide sequence ID" value="NZ_CP019384.1"/>
</dbReference>
<dbReference type="OrthoDB" id="9814069at2"/>
<organism evidence="5 6">
    <name type="scientific">Velamenicoccus archaeovorus</name>
    <dbReference type="NCBI Taxonomy" id="1930593"/>
    <lineage>
        <taxon>Bacteria</taxon>
        <taxon>Pseudomonadati</taxon>
        <taxon>Candidatus Omnitrophota</taxon>
        <taxon>Candidatus Velamenicoccus</taxon>
    </lineage>
</organism>
<dbReference type="Gene3D" id="1.25.40.10">
    <property type="entry name" value="Tetratricopeptide repeat domain"/>
    <property type="match status" value="2"/>
</dbReference>
<dbReference type="InterPro" id="IPR011990">
    <property type="entry name" value="TPR-like_helical_dom_sf"/>
</dbReference>
<dbReference type="GO" id="GO:0016020">
    <property type="term" value="C:membrane"/>
    <property type="evidence" value="ECO:0007669"/>
    <property type="project" value="TreeGrafter"/>
</dbReference>
<sequence>MNVKGFWVCLLLFSLVSFNLAYSQEEYACSGQAKEFGLEGSRLMQQGRFLEAIDSFKKALNCDSKCLVAYLGIGGCYSSLGEYEKAIETYESAIKVIPRYASVFRNSIAAQYMFQKEYEKAISYLKESLELFPEDQQTFLALGSAYYKAGDFLNAKDNFQKALNISLKKNDDATAKVAQDALNAIP</sequence>
<dbReference type="PANTHER" id="PTHR45831:SF2">
    <property type="entry name" value="LD24721P"/>
    <property type="match status" value="1"/>
</dbReference>
<accession>A0A410P3I5</accession>
<evidence type="ECO:0000256" key="2">
    <source>
        <dbReference type="ARBA" id="ARBA00022803"/>
    </source>
</evidence>
<dbReference type="EMBL" id="CP019384">
    <property type="protein sequence ID" value="QAT16662.1"/>
    <property type="molecule type" value="Genomic_DNA"/>
</dbReference>
<dbReference type="GO" id="GO:0072380">
    <property type="term" value="C:TRC complex"/>
    <property type="evidence" value="ECO:0007669"/>
    <property type="project" value="TreeGrafter"/>
</dbReference>
<keyword evidence="2 3" id="KW-0802">TPR repeat</keyword>
<evidence type="ECO:0000313" key="6">
    <source>
        <dbReference type="Proteomes" id="UP000287243"/>
    </source>
</evidence>
<reference evidence="5 6" key="1">
    <citation type="submission" date="2017-01" db="EMBL/GenBank/DDBJ databases">
        <title>First insights into the biology of 'candidatus Vampirococcus archaeovorus'.</title>
        <authorList>
            <person name="Kizina J."/>
            <person name="Jordan S."/>
            <person name="Stueber K."/>
            <person name="Reinhardt R."/>
            <person name="Harder J."/>
        </authorList>
    </citation>
    <scope>NUCLEOTIDE SEQUENCE [LARGE SCALE GENOMIC DNA]</scope>
    <source>
        <strain evidence="5 6">LiM</strain>
    </source>
</reference>
<dbReference type="PROSITE" id="PS50005">
    <property type="entry name" value="TPR"/>
    <property type="match status" value="3"/>
</dbReference>
<feature type="repeat" description="TPR" evidence="3">
    <location>
        <begin position="136"/>
        <end position="169"/>
    </location>
</feature>